<evidence type="ECO:0000256" key="2">
    <source>
        <dbReference type="ARBA" id="ARBA00004111"/>
    </source>
</evidence>
<organism evidence="10 11">
    <name type="scientific">Folsomia candida</name>
    <name type="common">Springtail</name>
    <dbReference type="NCBI Taxonomy" id="158441"/>
    <lineage>
        <taxon>Eukaryota</taxon>
        <taxon>Metazoa</taxon>
        <taxon>Ecdysozoa</taxon>
        <taxon>Arthropoda</taxon>
        <taxon>Hexapoda</taxon>
        <taxon>Collembola</taxon>
        <taxon>Entomobryomorpha</taxon>
        <taxon>Isotomoidea</taxon>
        <taxon>Isotomidae</taxon>
        <taxon>Proisotominae</taxon>
        <taxon>Folsomia</taxon>
    </lineage>
</organism>
<protein>
    <recommendedName>
        <fullName evidence="6">Epoxide hydrolase</fullName>
        <ecNumber evidence="6">3.3.2.9</ecNumber>
    </recommendedName>
</protein>
<accession>A0A226E3D9</accession>
<dbReference type="InterPro" id="IPR016292">
    <property type="entry name" value="Epoxide_hydrolase"/>
</dbReference>
<dbReference type="GO" id="GO:0033961">
    <property type="term" value="F:cis-stilbene-oxide hydrolase activity"/>
    <property type="evidence" value="ECO:0007669"/>
    <property type="project" value="UniProtKB-UniRule"/>
</dbReference>
<comment type="similarity">
    <text evidence="3 6">Belongs to the peptidase S33 family.</text>
</comment>
<sequence length="464" mass="53143">MGLVNLTSILILVIATGGGLVGYFFLRDGELPTLPDENWGLVSSQELLDGSIRNFAINISEQVLQDLKARLILEVKTFDERVEPSMAGTGFHYGINSKFLKNVLDHWLHKYDWRKREKVINKWPGFKTRISGLDIYFRHIKPTKETTPKKKVLPLLLLHGWPGSFVEHQKIIEFLVEGKNSDFRFELIIPSYPGFPFSEGSKKPGMGATDVSLILLKLMKRLGHEQFYVQGGDWGSIIGSNMATLFHENVLGLHMTMCHTFHPRSLFKFIVAHIFPTWLMDEDEVAQHSPLFYKWPIINMVRETGYMHLHATKPDTLGVALSNSPGGHAAYFLERYSWWTNQTWIDLEDGGINSAFDLDELLDNIMVYWVGKSITTSMRMYRETSNLLTSHYFAVERVAVKVPVSCINLAGEPYTQPKFSLVEKFPRLRYTKWKTGGHFNPLQIPDVVAKDVIEAINFMHKTYT</sequence>
<comment type="catalytic activity">
    <reaction evidence="6">
        <text>cis-stilbene oxide + H2O = (1R,2R)-hydrobenzoin</text>
        <dbReference type="Rhea" id="RHEA:23900"/>
        <dbReference type="ChEBI" id="CHEBI:15377"/>
        <dbReference type="ChEBI" id="CHEBI:50004"/>
        <dbReference type="ChEBI" id="CHEBI:50014"/>
        <dbReference type="EC" id="3.3.2.9"/>
    </reaction>
</comment>
<dbReference type="Gene3D" id="3.40.50.1820">
    <property type="entry name" value="alpha/beta hydrolase"/>
    <property type="match status" value="1"/>
</dbReference>
<dbReference type="PANTHER" id="PTHR21661:SF35">
    <property type="entry name" value="EPOXIDE HYDROLASE"/>
    <property type="match status" value="1"/>
</dbReference>
<evidence type="ECO:0000256" key="8">
    <source>
        <dbReference type="SAM" id="Phobius"/>
    </source>
</evidence>
<evidence type="ECO:0000256" key="4">
    <source>
        <dbReference type="ARBA" id="ARBA00022797"/>
    </source>
</evidence>
<evidence type="ECO:0000256" key="5">
    <source>
        <dbReference type="ARBA" id="ARBA00022801"/>
    </source>
</evidence>
<evidence type="ECO:0000313" key="10">
    <source>
        <dbReference type="EMBL" id="OXA51431.1"/>
    </source>
</evidence>
<dbReference type="GO" id="GO:0005789">
    <property type="term" value="C:endoplasmic reticulum membrane"/>
    <property type="evidence" value="ECO:0007669"/>
    <property type="project" value="UniProtKB-SubCell"/>
</dbReference>
<comment type="subcellular location">
    <subcellularLocation>
        <location evidence="6">Endoplasmic reticulum membrane</location>
    </subcellularLocation>
    <subcellularLocation>
        <location evidence="2">Microsome membrane</location>
        <topology evidence="2">Single-pass membrane protein</topology>
    </subcellularLocation>
</comment>
<evidence type="ECO:0000256" key="6">
    <source>
        <dbReference type="PIRNR" id="PIRNR001112"/>
    </source>
</evidence>
<keyword evidence="6 8" id="KW-0472">Membrane</keyword>
<dbReference type="EC" id="3.3.2.9" evidence="6"/>
<dbReference type="SUPFAM" id="SSF53474">
    <property type="entry name" value="alpha/beta-Hydrolases"/>
    <property type="match status" value="1"/>
</dbReference>
<dbReference type="Proteomes" id="UP000198287">
    <property type="component" value="Unassembled WGS sequence"/>
</dbReference>
<comment type="catalytic activity">
    <reaction evidence="1 6">
        <text>1-(4-methoxyphenyl)-N-methyl-N-[(3-methyloxetan-3-yl)methyl]methanamine + H2O = 2-{[(4-methoxybenzyl)(methyl)amino]methyl}-2-methylpropane-1,3-diol</text>
        <dbReference type="Rhea" id="RHEA:55764"/>
        <dbReference type="ChEBI" id="CHEBI:15377"/>
        <dbReference type="ChEBI" id="CHEBI:139161"/>
        <dbReference type="ChEBI" id="CHEBI:139164"/>
        <dbReference type="EC" id="3.3.2.9"/>
    </reaction>
</comment>
<reference evidence="10 11" key="1">
    <citation type="submission" date="2015-12" db="EMBL/GenBank/DDBJ databases">
        <title>The genome of Folsomia candida.</title>
        <authorList>
            <person name="Faddeeva A."/>
            <person name="Derks M.F."/>
            <person name="Anvar Y."/>
            <person name="Smit S."/>
            <person name="Van Straalen N."/>
            <person name="Roelofs D."/>
        </authorList>
    </citation>
    <scope>NUCLEOTIDE SEQUENCE [LARGE SCALE GENOMIC DNA]</scope>
    <source>
        <strain evidence="10 11">VU population</strain>
        <tissue evidence="10">Whole body</tissue>
    </source>
</reference>
<feature type="transmembrane region" description="Helical" evidence="8">
    <location>
        <begin position="6"/>
        <end position="26"/>
    </location>
</feature>
<dbReference type="EMBL" id="LNIX01000007">
    <property type="protein sequence ID" value="OXA51431.1"/>
    <property type="molecule type" value="Genomic_DNA"/>
</dbReference>
<dbReference type="OrthoDB" id="7130006at2759"/>
<keyword evidence="6" id="KW-0256">Endoplasmic reticulum</keyword>
<dbReference type="Pfam" id="PF06441">
    <property type="entry name" value="EHN"/>
    <property type="match status" value="1"/>
</dbReference>
<keyword evidence="4 6" id="KW-0058">Aromatic hydrocarbons catabolism</keyword>
<feature type="active site" description="Proton acceptor" evidence="7">
    <location>
        <position position="438"/>
    </location>
</feature>
<proteinExistence type="inferred from homology"/>
<evidence type="ECO:0000256" key="7">
    <source>
        <dbReference type="PIRSR" id="PIRSR001112-1"/>
    </source>
</evidence>
<feature type="domain" description="Epoxide hydrolase N-terminal" evidence="9">
    <location>
        <begin position="52"/>
        <end position="167"/>
    </location>
</feature>
<evidence type="ECO:0000313" key="11">
    <source>
        <dbReference type="Proteomes" id="UP000198287"/>
    </source>
</evidence>
<keyword evidence="5 6" id="KW-0378">Hydrolase</keyword>
<dbReference type="PIRSF" id="PIRSF001112">
    <property type="entry name" value="Epoxide_hydrolase"/>
    <property type="match status" value="1"/>
</dbReference>
<dbReference type="InterPro" id="IPR029058">
    <property type="entry name" value="AB_hydrolase_fold"/>
</dbReference>
<comment type="caution">
    <text evidence="10">The sequence shown here is derived from an EMBL/GenBank/DDBJ whole genome shotgun (WGS) entry which is preliminary data.</text>
</comment>
<feature type="active site" description="Nucleophile" evidence="7">
    <location>
        <position position="233"/>
    </location>
</feature>
<dbReference type="InterPro" id="IPR010497">
    <property type="entry name" value="Epoxide_hydro_N"/>
</dbReference>
<dbReference type="GO" id="GO:0097176">
    <property type="term" value="P:epoxide metabolic process"/>
    <property type="evidence" value="ECO:0007669"/>
    <property type="project" value="TreeGrafter"/>
</dbReference>
<keyword evidence="8" id="KW-0812">Transmembrane</keyword>
<feature type="active site" description="Proton donor" evidence="7">
    <location>
        <position position="381"/>
    </location>
</feature>
<name>A0A226E3D9_FOLCA</name>
<keyword evidence="11" id="KW-1185">Reference proteome</keyword>
<evidence type="ECO:0000259" key="9">
    <source>
        <dbReference type="Pfam" id="PF06441"/>
    </source>
</evidence>
<keyword evidence="8" id="KW-1133">Transmembrane helix</keyword>
<dbReference type="InterPro" id="IPR000639">
    <property type="entry name" value="Epox_hydrolase-like"/>
</dbReference>
<dbReference type="OMA" id="WVKQKYH"/>
<dbReference type="PRINTS" id="PR00412">
    <property type="entry name" value="EPOXHYDRLASE"/>
</dbReference>
<dbReference type="PANTHER" id="PTHR21661">
    <property type="entry name" value="EPOXIDE HYDROLASE 1-RELATED"/>
    <property type="match status" value="1"/>
</dbReference>
<dbReference type="AlphaFoldDB" id="A0A226E3D9"/>
<gene>
    <name evidence="10" type="ORF">Fcan01_12981</name>
</gene>
<evidence type="ECO:0000256" key="1">
    <source>
        <dbReference type="ARBA" id="ARBA00000221"/>
    </source>
</evidence>
<evidence type="ECO:0000256" key="3">
    <source>
        <dbReference type="ARBA" id="ARBA00010088"/>
    </source>
</evidence>